<dbReference type="EMBL" id="JANBPW010001084">
    <property type="protein sequence ID" value="KAJ1946238.1"/>
    <property type="molecule type" value="Genomic_DNA"/>
</dbReference>
<sequence>PGPNRQGVGPAARAVCQDAVHRVQLPRHLAAQHRRLAYRHCPHGQHHPHMGLADRRQAARSKHPQRAGDVGVGGSGRPHDPDEFARRLAAPGRQLDAGRRDDPDCAWVLPEPQLRQRIAEPRRPLCPGRIHRRPPVPVGPGRRRQAAEHHGGAPVACVRLSVESQRQPRLQRRAAPLRDDDAV</sequence>
<feature type="non-terminal residue" evidence="1">
    <location>
        <position position="183"/>
    </location>
</feature>
<evidence type="ECO:0000313" key="1">
    <source>
        <dbReference type="EMBL" id="KAJ1946238.1"/>
    </source>
</evidence>
<proteinExistence type="predicted"/>
<keyword evidence="2" id="KW-1185">Reference proteome</keyword>
<accession>A0ACC1JC72</accession>
<name>A0ACC1JC72_9FUNG</name>
<feature type="non-terminal residue" evidence="1">
    <location>
        <position position="1"/>
    </location>
</feature>
<evidence type="ECO:0000313" key="2">
    <source>
        <dbReference type="Proteomes" id="UP001150603"/>
    </source>
</evidence>
<dbReference type="Proteomes" id="UP001150603">
    <property type="component" value="Unassembled WGS sequence"/>
</dbReference>
<comment type="caution">
    <text evidence="1">The sequence shown here is derived from an EMBL/GenBank/DDBJ whole genome shotgun (WGS) entry which is preliminary data.</text>
</comment>
<protein>
    <submittedName>
        <fullName evidence="1">Uncharacterized protein</fullName>
    </submittedName>
</protein>
<reference evidence="1" key="1">
    <citation type="submission" date="2022-07" db="EMBL/GenBank/DDBJ databases">
        <title>Phylogenomic reconstructions and comparative analyses of Kickxellomycotina fungi.</title>
        <authorList>
            <person name="Reynolds N.K."/>
            <person name="Stajich J.E."/>
            <person name="Barry K."/>
            <person name="Grigoriev I.V."/>
            <person name="Crous P."/>
            <person name="Smith M.E."/>
        </authorList>
    </citation>
    <scope>NUCLEOTIDE SEQUENCE</scope>
    <source>
        <strain evidence="1">NRRL 5244</strain>
    </source>
</reference>
<gene>
    <name evidence="1" type="ORF">FBU59_002080</name>
</gene>
<organism evidence="1 2">
    <name type="scientific">Linderina macrospora</name>
    <dbReference type="NCBI Taxonomy" id="4868"/>
    <lineage>
        <taxon>Eukaryota</taxon>
        <taxon>Fungi</taxon>
        <taxon>Fungi incertae sedis</taxon>
        <taxon>Zoopagomycota</taxon>
        <taxon>Kickxellomycotina</taxon>
        <taxon>Kickxellomycetes</taxon>
        <taxon>Kickxellales</taxon>
        <taxon>Kickxellaceae</taxon>
        <taxon>Linderina</taxon>
    </lineage>
</organism>